<dbReference type="GeneID" id="9621085"/>
<proteinExistence type="predicted"/>
<evidence type="ECO:0000313" key="2">
    <source>
        <dbReference type="EMBL" id="EFJ50961.1"/>
    </source>
</evidence>
<sequence>MSSASHLPGVPEAQPAPSLLLNNANDAGRPPSHLIGACSVVAVVPRSLAKARREALTSFAAAADSQQSEPILHRQTLAQPPGFEEFQLSWYAQAAVVCQPEPATAAAAFSAAATAASATEPSSHIAGGSGGKRRGRRSAAVGRSCGDGGGASSGGGGDGGGDGTCTARLCYTYEGSPSGMSEPAERGVKRAPWDEYGIELLEVTSAGNSGQGVLLYGHTSSLHVGVLPPWRLTHVVLGLFLDARPLQALQSQLALVGDFRPLPRRLAELGPPVEMQLVQAALTGALANAKEQLHTAIMTHGSAAAAFHTGSFLMGRLEVQLTATVPVLVDSLSSIIKRACNPNLASYACRLLDCKASGLSDALYGKLYDNITQHVTAGVEAKEAAKMRRKRTRGQGGGHATAGAPAEDVGTGDGICGDCGRPPYELLPEGGDMLLLEASGNGPEEDTAVGEWTSYRDGDKVLHGGWDTYMSAQAGDGVVAPGKEEDTRANWINNISILRSRTVDS</sequence>
<feature type="region of interest" description="Disordered" evidence="1">
    <location>
        <begin position="118"/>
        <end position="159"/>
    </location>
</feature>
<reference evidence="2 3" key="1">
    <citation type="journal article" date="2010" name="Science">
        <title>Genomic analysis of organismal complexity in the multicellular green alga Volvox carteri.</title>
        <authorList>
            <person name="Prochnik S.E."/>
            <person name="Umen J."/>
            <person name="Nedelcu A.M."/>
            <person name="Hallmann A."/>
            <person name="Miller S.M."/>
            <person name="Nishii I."/>
            <person name="Ferris P."/>
            <person name="Kuo A."/>
            <person name="Mitros T."/>
            <person name="Fritz-Laylin L.K."/>
            <person name="Hellsten U."/>
            <person name="Chapman J."/>
            <person name="Simakov O."/>
            <person name="Rensing S.A."/>
            <person name="Terry A."/>
            <person name="Pangilinan J."/>
            <person name="Kapitonov V."/>
            <person name="Jurka J."/>
            <person name="Salamov A."/>
            <person name="Shapiro H."/>
            <person name="Schmutz J."/>
            <person name="Grimwood J."/>
            <person name="Lindquist E."/>
            <person name="Lucas S."/>
            <person name="Grigoriev I.V."/>
            <person name="Schmitt R."/>
            <person name="Kirk D."/>
            <person name="Rokhsar D.S."/>
        </authorList>
    </citation>
    <scope>NUCLEOTIDE SEQUENCE [LARGE SCALE GENOMIC DNA]</scope>
    <source>
        <strain evidence="3">f. Nagariensis / Eve</strain>
    </source>
</reference>
<organism evidence="3">
    <name type="scientific">Volvox carteri f. nagariensis</name>
    <dbReference type="NCBI Taxonomy" id="3068"/>
    <lineage>
        <taxon>Eukaryota</taxon>
        <taxon>Viridiplantae</taxon>
        <taxon>Chlorophyta</taxon>
        <taxon>core chlorophytes</taxon>
        <taxon>Chlorophyceae</taxon>
        <taxon>CS clade</taxon>
        <taxon>Chlamydomonadales</taxon>
        <taxon>Volvocaceae</taxon>
        <taxon>Volvox</taxon>
    </lineage>
</organism>
<keyword evidence="3" id="KW-1185">Reference proteome</keyword>
<dbReference type="RefSeq" id="XP_002947973.1">
    <property type="nucleotide sequence ID" value="XM_002947927.1"/>
</dbReference>
<feature type="region of interest" description="Disordered" evidence="1">
    <location>
        <begin position="1"/>
        <end position="25"/>
    </location>
</feature>
<feature type="compositionally biased region" description="Gly residues" evidence="1">
    <location>
        <begin position="145"/>
        <end position="159"/>
    </location>
</feature>
<gene>
    <name evidence="2" type="ORF">VOLCADRAFT_88115</name>
</gene>
<dbReference type="Proteomes" id="UP000001058">
    <property type="component" value="Unassembled WGS sequence"/>
</dbReference>
<dbReference type="EMBL" id="GL378329">
    <property type="protein sequence ID" value="EFJ50961.1"/>
    <property type="molecule type" value="Genomic_DNA"/>
</dbReference>
<dbReference type="OrthoDB" id="551568at2759"/>
<dbReference type="InParanoid" id="D8TNB5"/>
<evidence type="ECO:0000256" key="1">
    <source>
        <dbReference type="SAM" id="MobiDB-lite"/>
    </source>
</evidence>
<evidence type="ECO:0000313" key="3">
    <source>
        <dbReference type="Proteomes" id="UP000001058"/>
    </source>
</evidence>
<dbReference type="AlphaFoldDB" id="D8TNB5"/>
<accession>D8TNB5</accession>
<protein>
    <submittedName>
        <fullName evidence="2">Uncharacterized protein</fullName>
    </submittedName>
</protein>
<dbReference type="KEGG" id="vcn:VOLCADRAFT_88115"/>
<name>D8TNB5_VOLCA</name>